<dbReference type="InterPro" id="IPR023753">
    <property type="entry name" value="FAD/NAD-binding_dom"/>
</dbReference>
<evidence type="ECO:0000256" key="2">
    <source>
        <dbReference type="ARBA" id="ARBA00022630"/>
    </source>
</evidence>
<evidence type="ECO:0000313" key="7">
    <source>
        <dbReference type="EMBL" id="GAA1997676.1"/>
    </source>
</evidence>
<comment type="cofactor">
    <cofactor evidence="1">
        <name>FAD</name>
        <dbReference type="ChEBI" id="CHEBI:57692"/>
    </cofactor>
</comment>
<sequence length="421" mass="45379">MSGAEDRDVMVIVGASLAGAKAAQALREDGWDGPIELIGSELDLPYERPPLSKGYLLGKEERDKVFVHESGAWYVENRVGLRLGRTAVAVDRERHVVRLDDGTEVEYGKLLLATGSSPKRLPVPGGDAPNLSLFRTLQDSERTRSQLLPGSRLVIIGAGWIGLEVAAAARERDVEVTILETAEQPLLRALGPEVGALFAALHRAHGVDLRLGVGVDSFTLQEVDGVEVASRVRCADGTEIEADHILVAAGIAPNTGLAEAAGLEVDDGVVVDQTLRTSDPDVFAAGDVARAWHPFYEEAIRVEHWANALNQPKVAAASMMGVTDLEYTRLPYFFSDQYDLGMEFVGHLPAGGYDQVVFRGDPESGAYMAFWLTADRRVLAGMNVNVWDVVDEVRALILGRAEIDVARLKDPGVPLAEVAAS</sequence>
<proteinExistence type="predicted"/>
<dbReference type="PRINTS" id="PR00368">
    <property type="entry name" value="FADPNR"/>
</dbReference>
<protein>
    <submittedName>
        <fullName evidence="7">FAD-dependent oxidoreductase</fullName>
    </submittedName>
</protein>
<evidence type="ECO:0000259" key="6">
    <source>
        <dbReference type="Pfam" id="PF14759"/>
    </source>
</evidence>
<organism evidence="7 8">
    <name type="scientific">Catenulispora subtropica</name>
    <dbReference type="NCBI Taxonomy" id="450798"/>
    <lineage>
        <taxon>Bacteria</taxon>
        <taxon>Bacillati</taxon>
        <taxon>Actinomycetota</taxon>
        <taxon>Actinomycetes</taxon>
        <taxon>Catenulisporales</taxon>
        <taxon>Catenulisporaceae</taxon>
        <taxon>Catenulispora</taxon>
    </lineage>
</organism>
<dbReference type="SUPFAM" id="SSF55424">
    <property type="entry name" value="FAD/NAD-linked reductases, dimerisation (C-terminal) domain"/>
    <property type="match status" value="1"/>
</dbReference>
<dbReference type="EMBL" id="BAAAQM010000060">
    <property type="protein sequence ID" value="GAA1997676.1"/>
    <property type="molecule type" value="Genomic_DNA"/>
</dbReference>
<evidence type="ECO:0000256" key="1">
    <source>
        <dbReference type="ARBA" id="ARBA00001974"/>
    </source>
</evidence>
<dbReference type="Proteomes" id="UP001499854">
    <property type="component" value="Unassembled WGS sequence"/>
</dbReference>
<feature type="domain" description="FAD/NAD(P)-binding" evidence="5">
    <location>
        <begin position="10"/>
        <end position="311"/>
    </location>
</feature>
<dbReference type="PANTHER" id="PTHR43557">
    <property type="entry name" value="APOPTOSIS-INDUCING FACTOR 1"/>
    <property type="match status" value="1"/>
</dbReference>
<name>A0ABN2T347_9ACTN</name>
<keyword evidence="8" id="KW-1185">Reference proteome</keyword>
<evidence type="ECO:0000256" key="3">
    <source>
        <dbReference type="ARBA" id="ARBA00022827"/>
    </source>
</evidence>
<dbReference type="InterPro" id="IPR050446">
    <property type="entry name" value="FAD-oxidoreductase/Apoptosis"/>
</dbReference>
<dbReference type="InterPro" id="IPR028202">
    <property type="entry name" value="Reductase_C"/>
</dbReference>
<keyword evidence="3" id="KW-0274">FAD</keyword>
<dbReference type="Pfam" id="PF07992">
    <property type="entry name" value="Pyr_redox_2"/>
    <property type="match status" value="1"/>
</dbReference>
<dbReference type="InterPro" id="IPR036188">
    <property type="entry name" value="FAD/NAD-bd_sf"/>
</dbReference>
<dbReference type="PANTHER" id="PTHR43557:SF2">
    <property type="entry name" value="RIESKE DOMAIN-CONTAINING PROTEIN-RELATED"/>
    <property type="match status" value="1"/>
</dbReference>
<dbReference type="RefSeq" id="WP_344661820.1">
    <property type="nucleotide sequence ID" value="NZ_BAAAQM010000060.1"/>
</dbReference>
<evidence type="ECO:0000256" key="4">
    <source>
        <dbReference type="ARBA" id="ARBA00023002"/>
    </source>
</evidence>
<keyword evidence="4" id="KW-0560">Oxidoreductase</keyword>
<dbReference type="PRINTS" id="PR00411">
    <property type="entry name" value="PNDRDTASEI"/>
</dbReference>
<gene>
    <name evidence="7" type="ORF">GCM10009838_73690</name>
</gene>
<feature type="domain" description="Reductase C-terminal" evidence="6">
    <location>
        <begin position="332"/>
        <end position="418"/>
    </location>
</feature>
<dbReference type="Gene3D" id="3.50.50.60">
    <property type="entry name" value="FAD/NAD(P)-binding domain"/>
    <property type="match status" value="2"/>
</dbReference>
<keyword evidence="2" id="KW-0285">Flavoprotein</keyword>
<comment type="caution">
    <text evidence="7">The sequence shown here is derived from an EMBL/GenBank/DDBJ whole genome shotgun (WGS) entry which is preliminary data.</text>
</comment>
<reference evidence="7 8" key="1">
    <citation type="journal article" date="2019" name="Int. J. Syst. Evol. Microbiol.">
        <title>The Global Catalogue of Microorganisms (GCM) 10K type strain sequencing project: providing services to taxonomists for standard genome sequencing and annotation.</title>
        <authorList>
            <consortium name="The Broad Institute Genomics Platform"/>
            <consortium name="The Broad Institute Genome Sequencing Center for Infectious Disease"/>
            <person name="Wu L."/>
            <person name="Ma J."/>
        </authorList>
    </citation>
    <scope>NUCLEOTIDE SEQUENCE [LARGE SCALE GENOMIC DNA]</scope>
    <source>
        <strain evidence="7 8">JCM 16013</strain>
    </source>
</reference>
<dbReference type="InterPro" id="IPR016156">
    <property type="entry name" value="FAD/NAD-linked_Rdtase_dimer_sf"/>
</dbReference>
<dbReference type="Gene3D" id="3.30.390.30">
    <property type="match status" value="1"/>
</dbReference>
<evidence type="ECO:0000313" key="8">
    <source>
        <dbReference type="Proteomes" id="UP001499854"/>
    </source>
</evidence>
<dbReference type="SUPFAM" id="SSF51905">
    <property type="entry name" value="FAD/NAD(P)-binding domain"/>
    <property type="match status" value="1"/>
</dbReference>
<accession>A0ABN2T347</accession>
<evidence type="ECO:0000259" key="5">
    <source>
        <dbReference type="Pfam" id="PF07992"/>
    </source>
</evidence>
<dbReference type="Pfam" id="PF14759">
    <property type="entry name" value="Reductase_C"/>
    <property type="match status" value="1"/>
</dbReference>